<evidence type="ECO:0000256" key="7">
    <source>
        <dbReference type="PROSITE-ProRule" id="PRU01373"/>
    </source>
</evidence>
<evidence type="ECO:0000256" key="1">
    <source>
        <dbReference type="ARBA" id="ARBA00004752"/>
    </source>
</evidence>
<evidence type="ECO:0000256" key="2">
    <source>
        <dbReference type="ARBA" id="ARBA00005992"/>
    </source>
</evidence>
<dbReference type="Gene3D" id="2.40.440.10">
    <property type="entry name" value="L,D-transpeptidase catalytic domain-like"/>
    <property type="match status" value="1"/>
</dbReference>
<dbReference type="InterPro" id="IPR002477">
    <property type="entry name" value="Peptidoglycan-bd-like"/>
</dbReference>
<accession>A0ABS6XFE8</accession>
<evidence type="ECO:0000313" key="10">
    <source>
        <dbReference type="EMBL" id="MBW3365915.1"/>
    </source>
</evidence>
<comment type="similarity">
    <text evidence="2">Belongs to the YkuD family.</text>
</comment>
<keyword evidence="11" id="KW-1185">Reference proteome</keyword>
<comment type="pathway">
    <text evidence="1 7">Cell wall biogenesis; peptidoglycan biosynthesis.</text>
</comment>
<dbReference type="InterPro" id="IPR036365">
    <property type="entry name" value="PGBD-like_sf"/>
</dbReference>
<reference evidence="10 11" key="1">
    <citation type="submission" date="2021-07" db="EMBL/GenBank/DDBJ databases">
        <authorList>
            <person name="Kim M.K."/>
        </authorList>
    </citation>
    <scope>NUCLEOTIDE SEQUENCE [LARGE SCALE GENOMIC DNA]</scope>
    <source>
        <strain evidence="10 11">HLY7-15</strain>
    </source>
</reference>
<dbReference type="InterPro" id="IPR005490">
    <property type="entry name" value="LD_TPept_cat_dom"/>
</dbReference>
<evidence type="ECO:0000256" key="8">
    <source>
        <dbReference type="SAM" id="SignalP"/>
    </source>
</evidence>
<gene>
    <name evidence="10" type="ORF">KYK27_12715</name>
</gene>
<feature type="domain" description="L,D-TPase catalytic" evidence="9">
    <location>
        <begin position="153"/>
        <end position="334"/>
    </location>
</feature>
<dbReference type="PANTHER" id="PTHR41533">
    <property type="entry name" value="L,D-TRANSPEPTIDASE HI_1667-RELATED"/>
    <property type="match status" value="1"/>
</dbReference>
<proteinExistence type="inferred from homology"/>
<dbReference type="Pfam" id="PF03734">
    <property type="entry name" value="YkuD"/>
    <property type="match status" value="1"/>
</dbReference>
<evidence type="ECO:0000256" key="4">
    <source>
        <dbReference type="ARBA" id="ARBA00022960"/>
    </source>
</evidence>
<dbReference type="EMBL" id="JAHWXQ010000003">
    <property type="protein sequence ID" value="MBW3365915.1"/>
    <property type="molecule type" value="Genomic_DNA"/>
</dbReference>
<evidence type="ECO:0000259" key="9">
    <source>
        <dbReference type="PROSITE" id="PS52029"/>
    </source>
</evidence>
<dbReference type="Gene3D" id="1.10.101.10">
    <property type="entry name" value="PGBD-like superfamily/PGBD"/>
    <property type="match status" value="1"/>
</dbReference>
<evidence type="ECO:0000256" key="3">
    <source>
        <dbReference type="ARBA" id="ARBA00022679"/>
    </source>
</evidence>
<protein>
    <submittedName>
        <fullName evidence="10">L,D-transpeptidase family protein</fullName>
    </submittedName>
</protein>
<keyword evidence="8" id="KW-0732">Signal</keyword>
<organism evidence="10 11">
    <name type="scientific">Pontibacter populi</name>
    <dbReference type="NCBI Taxonomy" id="890055"/>
    <lineage>
        <taxon>Bacteria</taxon>
        <taxon>Pseudomonadati</taxon>
        <taxon>Bacteroidota</taxon>
        <taxon>Cytophagia</taxon>
        <taxon>Cytophagales</taxon>
        <taxon>Hymenobacteraceae</taxon>
        <taxon>Pontibacter</taxon>
    </lineage>
</organism>
<keyword evidence="5 7" id="KW-0573">Peptidoglycan synthesis</keyword>
<dbReference type="InterPro" id="IPR052905">
    <property type="entry name" value="LD-transpeptidase_YkuD-like"/>
</dbReference>
<comment type="caution">
    <text evidence="10">The sequence shown here is derived from an EMBL/GenBank/DDBJ whole genome shotgun (WGS) entry which is preliminary data.</text>
</comment>
<keyword evidence="4 7" id="KW-0133">Cell shape</keyword>
<dbReference type="CDD" id="cd16913">
    <property type="entry name" value="YkuD_like"/>
    <property type="match status" value="1"/>
</dbReference>
<feature type="active site" description="Proton donor/acceptor" evidence="7">
    <location>
        <position position="284"/>
    </location>
</feature>
<dbReference type="Pfam" id="PF01471">
    <property type="entry name" value="PG_binding_1"/>
    <property type="match status" value="1"/>
</dbReference>
<feature type="signal peptide" evidence="8">
    <location>
        <begin position="1"/>
        <end position="21"/>
    </location>
</feature>
<dbReference type="Proteomes" id="UP000774935">
    <property type="component" value="Unassembled WGS sequence"/>
</dbReference>
<dbReference type="SUPFAM" id="SSF47090">
    <property type="entry name" value="PGBD-like"/>
    <property type="match status" value="1"/>
</dbReference>
<keyword evidence="6 7" id="KW-0961">Cell wall biogenesis/degradation</keyword>
<sequence>MFYWLAAVLLFLLPFRSAAQLAEPAWLNPKRQAELMQQAIELYTCIATVNEWNTLPPDLRLSPGDTNVVVPKLQHNLLLTKDLSSEHLDSTSVYDSLLVAATINFQKRHGIKPDGRIGPQTVAAINVPPSQKLKLLQANLQRWQTTCAGIEYPAVFINIPDYKLYLADSSKVLLQMRAIVGKKSSPTYLNNTELLSIVVNPNWNLPRSISLNEIVPILRRNPNYLYKRNMRVYLDGQQINPWQVNWHKVNAANFNYQIVQLPGKQNELGELKFLYNSKVNQYMHDTPRKELFNYQQRDFSHGCIRLEKPYELALYLLQQRSDQPEKKAKELLAKWDRNLYLRIRRPMPLYIIYQTSWVDQDGKVQFRPDVYGYESANL</sequence>
<dbReference type="InterPro" id="IPR036366">
    <property type="entry name" value="PGBDSf"/>
</dbReference>
<dbReference type="RefSeq" id="WP_199110423.1">
    <property type="nucleotide sequence ID" value="NZ_JAHWXQ010000003.1"/>
</dbReference>
<evidence type="ECO:0000313" key="11">
    <source>
        <dbReference type="Proteomes" id="UP000774935"/>
    </source>
</evidence>
<dbReference type="PANTHER" id="PTHR41533:SF2">
    <property type="entry name" value="BLR7131 PROTEIN"/>
    <property type="match status" value="1"/>
</dbReference>
<evidence type="ECO:0000256" key="6">
    <source>
        <dbReference type="ARBA" id="ARBA00023316"/>
    </source>
</evidence>
<evidence type="ECO:0000256" key="5">
    <source>
        <dbReference type="ARBA" id="ARBA00022984"/>
    </source>
</evidence>
<dbReference type="SUPFAM" id="SSF141523">
    <property type="entry name" value="L,D-transpeptidase catalytic domain-like"/>
    <property type="match status" value="1"/>
</dbReference>
<feature type="active site" description="Nucleophile" evidence="7">
    <location>
        <position position="303"/>
    </location>
</feature>
<dbReference type="PROSITE" id="PS52029">
    <property type="entry name" value="LD_TPASE"/>
    <property type="match status" value="1"/>
</dbReference>
<feature type="chain" id="PRO_5045324789" evidence="8">
    <location>
        <begin position="22"/>
        <end position="378"/>
    </location>
</feature>
<dbReference type="InterPro" id="IPR038063">
    <property type="entry name" value="Transpep_catalytic_dom"/>
</dbReference>
<keyword evidence="3" id="KW-0808">Transferase</keyword>
<name>A0ABS6XFE8_9BACT</name>